<feature type="compositionally biased region" description="Pro residues" evidence="2">
    <location>
        <begin position="343"/>
        <end position="355"/>
    </location>
</feature>
<feature type="compositionally biased region" description="Polar residues" evidence="2">
    <location>
        <begin position="356"/>
        <end position="376"/>
    </location>
</feature>
<protein>
    <submittedName>
        <fullName evidence="3">Uncharacterized protein</fullName>
    </submittedName>
</protein>
<feature type="region of interest" description="Disordered" evidence="2">
    <location>
        <begin position="870"/>
        <end position="898"/>
    </location>
</feature>
<evidence type="ECO:0000256" key="1">
    <source>
        <dbReference type="SAM" id="Coils"/>
    </source>
</evidence>
<keyword evidence="1" id="KW-0175">Coiled coil</keyword>
<feature type="compositionally biased region" description="Basic and acidic residues" evidence="2">
    <location>
        <begin position="808"/>
        <end position="831"/>
    </location>
</feature>
<feature type="compositionally biased region" description="Basic and acidic residues" evidence="2">
    <location>
        <begin position="175"/>
        <end position="185"/>
    </location>
</feature>
<dbReference type="EMBL" id="BLKI01000001">
    <property type="protein sequence ID" value="GFF61289.1"/>
    <property type="molecule type" value="Genomic_DNA"/>
</dbReference>
<feature type="compositionally biased region" description="Polar residues" evidence="2">
    <location>
        <begin position="243"/>
        <end position="254"/>
    </location>
</feature>
<feature type="compositionally biased region" description="Polar residues" evidence="2">
    <location>
        <begin position="573"/>
        <end position="588"/>
    </location>
</feature>
<accession>A0ABQ0ZR69</accession>
<name>A0ABQ0ZR69_ASPLE</name>
<keyword evidence="4" id="KW-1185">Reference proteome</keyword>
<feature type="compositionally biased region" description="Basic and acidic residues" evidence="2">
    <location>
        <begin position="873"/>
        <end position="883"/>
    </location>
</feature>
<feature type="coiled-coil region" evidence="1">
    <location>
        <begin position="994"/>
        <end position="1021"/>
    </location>
</feature>
<gene>
    <name evidence="3" type="ORF">IFM60648_00212</name>
</gene>
<evidence type="ECO:0000256" key="2">
    <source>
        <dbReference type="SAM" id="MobiDB-lite"/>
    </source>
</evidence>
<proteinExistence type="predicted"/>
<feature type="compositionally biased region" description="Basic and acidic residues" evidence="2">
    <location>
        <begin position="405"/>
        <end position="416"/>
    </location>
</feature>
<feature type="compositionally biased region" description="Polar residues" evidence="2">
    <location>
        <begin position="264"/>
        <end position="273"/>
    </location>
</feature>
<feature type="compositionally biased region" description="Polar residues" evidence="2">
    <location>
        <begin position="1"/>
        <end position="11"/>
    </location>
</feature>
<feature type="compositionally biased region" description="Polar residues" evidence="2">
    <location>
        <begin position="518"/>
        <end position="559"/>
    </location>
</feature>
<reference evidence="3 4" key="1">
    <citation type="submission" date="2020-01" db="EMBL/GenBank/DDBJ databases">
        <title>Draft genome sequence of Aspergillus lentulus IFM 60648.</title>
        <authorList>
            <person name="Takahashi H."/>
            <person name="Yaguchi T."/>
        </authorList>
    </citation>
    <scope>NUCLEOTIDE SEQUENCE [LARGE SCALE GENOMIC DNA]</scope>
    <source>
        <strain evidence="3 4">IFM 60648</strain>
    </source>
</reference>
<feature type="region of interest" description="Disordered" evidence="2">
    <location>
        <begin position="792"/>
        <end position="835"/>
    </location>
</feature>
<feature type="compositionally biased region" description="Basic and acidic residues" evidence="2">
    <location>
        <begin position="459"/>
        <end position="473"/>
    </location>
</feature>
<evidence type="ECO:0000313" key="3">
    <source>
        <dbReference type="EMBL" id="GFF61289.1"/>
    </source>
</evidence>
<feature type="compositionally biased region" description="Polar residues" evidence="2">
    <location>
        <begin position="102"/>
        <end position="113"/>
    </location>
</feature>
<organism evidence="3 4">
    <name type="scientific">Aspergillus lentulus</name>
    <dbReference type="NCBI Taxonomy" id="293939"/>
    <lineage>
        <taxon>Eukaryota</taxon>
        <taxon>Fungi</taxon>
        <taxon>Dikarya</taxon>
        <taxon>Ascomycota</taxon>
        <taxon>Pezizomycotina</taxon>
        <taxon>Eurotiomycetes</taxon>
        <taxon>Eurotiomycetidae</taxon>
        <taxon>Eurotiales</taxon>
        <taxon>Aspergillaceae</taxon>
        <taxon>Aspergillus</taxon>
        <taxon>Aspergillus subgen. Fumigati</taxon>
    </lineage>
</organism>
<feature type="compositionally biased region" description="Low complexity" evidence="2">
    <location>
        <begin position="274"/>
        <end position="289"/>
    </location>
</feature>
<dbReference type="Proteomes" id="UP000465220">
    <property type="component" value="Unassembled WGS sequence"/>
</dbReference>
<evidence type="ECO:0000313" key="4">
    <source>
        <dbReference type="Proteomes" id="UP000465220"/>
    </source>
</evidence>
<comment type="caution">
    <text evidence="3">The sequence shown here is derived from an EMBL/GenBank/DDBJ whole genome shotgun (WGS) entry which is preliminary data.</text>
</comment>
<feature type="compositionally biased region" description="Low complexity" evidence="2">
    <location>
        <begin position="71"/>
        <end position="82"/>
    </location>
</feature>
<feature type="compositionally biased region" description="Low complexity" evidence="2">
    <location>
        <begin position="319"/>
        <end position="337"/>
    </location>
</feature>
<feature type="region of interest" description="Disordered" evidence="2">
    <location>
        <begin position="1"/>
        <end position="632"/>
    </location>
</feature>
<feature type="compositionally biased region" description="Polar residues" evidence="2">
    <location>
        <begin position="24"/>
        <end position="37"/>
    </location>
</feature>
<feature type="compositionally biased region" description="Polar residues" evidence="2">
    <location>
        <begin position="440"/>
        <end position="450"/>
    </location>
</feature>
<sequence length="1334" mass="146665">MNSWLSPSNAGNGPPLNSYPHSGWPSTHASTSNQLSPNRREHAVQPPPITTSLGTHQVQGLGVAPAPGYASTPLSTTSLSSPFTQAYSPAVASPGGAMLGSSPMTSRQYNVPYNPQDWGPVSGAALNSGHPAYQQTNSMLRVVSHPRQTAGHSEESLSPPPPPYSPPSQQQQHRQSREHVNHDSSNRGSVSPSAVPSYHVEPHVEYRQRAIPRTRPLSMVSTGDAGHGRHMSLPPPPPLPQGATGSRSSSQSRVDTYGDRATFGTGQRPSTAVSQTQESLRSSSSASEQYHMTPTPQFDNFARAPGSKRAVSAGPMVGSASSSRATSQSRSHSPSTHGWEPGMPLPPPPPGPPPTARSQSVSGLSETSGMRNSQIPTRRRPPPVMGAGLDSIPPTPAGWVDEGLGESRHRRDRELPNIDTSSAALANRGITGSESRDPTHTSQSSANSGLFRSPAIRDASAKGIRERRIERRNRQSQVFEDFSAVSSSSNPWADALDQVKPSDLVLDNLDASHGNGRHPNSTKFTPRSTASAGSDGQQLGTRSRASSTGLFSGRSSFSTPRAEPSPAGPPRTFAQTPPFSPDNENVSPTFAKAAASQALPPKALPTPPLQSGQDVRSTARSTPSEERPVSHILHLPNDTLPAVAPLSPRRLAAQQGSSLDSVLSQDLGFIRDAMQRHKEFIEKEASAVNETEALRIFADFVIAESQIRRERYGKVWDSGTFDVEAARRKLFELPPKPIVEPQNNIAATVSLSRQPSRGPRAVPALDIPTNRPESAWWSNYKPCLSPIASMSMSNDEMSSRGRAPSRWWESKTGSESEGGERKVQRSKRESKYMGVPREAMQWAEGQESLGASQQSYGSNATSQHAAYGADEYPPEKVGWHEEQGPTPSNFPSSAPRHGIGRTREVQKLDVSRLITLPPPYPRHHPAVNNSHPDLVAYRTLVRSISDLSEIKATRQRHQSEVERLLKSHRETVDEGRRQFKANIQSQIQQGSITFAEAAEAEAALIEEENRLERELVKKELDTYQESVMNPIHAILTDRINRATTCIDELIGKLFDDAQHETPDQTQEEGDEKPELLEKLKQLKWLFEGREGLHREAYELVADRDEKYKAVVLLPYRQKGNEEKIRETNAFFAQDALDRRVAYEAKALSRLESFLSVIEENVVRGVEVQLSAFWDIAPSLLALIQQIPNDLRGFQIQIPAKEFEENPSYHEHPLQYLYTLLSHAEKSSYQFIESQINLFCLLHEVKSAVMGANCKLMEAQRIRQGEAEDAVRREMHESRADEELALTNDLKDKVATVEGQWTEALGSQIQDLRERVKTYLMNDNGWEELEQLDEA</sequence>
<feature type="compositionally biased region" description="Polar residues" evidence="2">
    <location>
        <begin position="610"/>
        <end position="622"/>
    </location>
</feature>